<dbReference type="InterPro" id="IPR034466">
    <property type="entry name" value="Methyltransferase_Class_B"/>
</dbReference>
<dbReference type="SUPFAM" id="SSF52242">
    <property type="entry name" value="Cobalamin (vitamin B12)-binding domain"/>
    <property type="match status" value="1"/>
</dbReference>
<dbReference type="SFLD" id="SFLDS00029">
    <property type="entry name" value="Radical_SAM"/>
    <property type="match status" value="1"/>
</dbReference>
<dbReference type="Gene3D" id="3.80.30.20">
    <property type="entry name" value="tm_1862 like domain"/>
    <property type="match status" value="1"/>
</dbReference>
<dbReference type="InterPro" id="IPR023404">
    <property type="entry name" value="rSAM_horseshoe"/>
</dbReference>
<protein>
    <submittedName>
        <fullName evidence="10">Anaerobic magnesium-protoporphyrin IX monomethyl ester cyclase</fullName>
    </submittedName>
</protein>
<dbReference type="PANTHER" id="PTHR43409">
    <property type="entry name" value="ANAEROBIC MAGNESIUM-PROTOPORPHYRIN IX MONOMETHYL ESTER CYCLASE-RELATED"/>
    <property type="match status" value="1"/>
</dbReference>
<evidence type="ECO:0000259" key="9">
    <source>
        <dbReference type="PROSITE" id="PS51918"/>
    </source>
</evidence>
<organism evidence="10 11">
    <name type="scientific">Candidatus Scalindua arabica</name>
    <dbReference type="NCBI Taxonomy" id="1127984"/>
    <lineage>
        <taxon>Bacteria</taxon>
        <taxon>Pseudomonadati</taxon>
        <taxon>Planctomycetota</taxon>
        <taxon>Candidatus Brocadiia</taxon>
        <taxon>Candidatus Brocadiales</taxon>
        <taxon>Candidatus Scalinduaceae</taxon>
        <taxon>Candidatus Scalindua</taxon>
    </lineage>
</organism>
<keyword evidence="4" id="KW-0949">S-adenosyl-L-methionine</keyword>
<evidence type="ECO:0000256" key="3">
    <source>
        <dbReference type="ARBA" id="ARBA00022679"/>
    </source>
</evidence>
<sequence length="487" mass="55878">MISSSSLDALFIFPPLTLYERYGERKVGNVGGFLPPLGISYIASFLRQSGYNVDVIDALSLQMTEEEIIKTIKAGDPKVIGLSSLTPMFNRAVQLSKKLRECFPEKLIIIGGQHATIMTREVLSENECFDIVVCGEGENAVLELMNSFSTCNYNKKEFLENMDCLSRIKGIAFRNCSTIVQNPASDHISDLDTLPFPAWDLLPMERYIPLPNQYLRQPVVHMITTRGCPFPCSFCSCNAVFGRAIRSHSPERVIESIKHVMEKYGTKEISFWDDTITVNKKWIKDVCRRMIDEKLDITWTCLSRVDTIDREMVSLMKRAGCWNIFFGFEAGNQDLLDNIKKGIKVEQSKKVMKWMKEEGIEVRASFMLALPGETPEMAEETIKFSIELDPDYAQFSVTTPYPGTSLYDNVEQYGTLSKDYSKYSLWSPVFVPHGYKDSDEVAKMEKRAIRKFYFRPKFIYSKFSRIRSFEDMKRYYKGFKMAIGLGR</sequence>
<dbReference type="GO" id="GO:0051539">
    <property type="term" value="F:4 iron, 4 sulfur cluster binding"/>
    <property type="evidence" value="ECO:0007669"/>
    <property type="project" value="UniProtKB-KW"/>
</dbReference>
<feature type="domain" description="Radical SAM core" evidence="9">
    <location>
        <begin position="214"/>
        <end position="436"/>
    </location>
</feature>
<comment type="caution">
    <text evidence="10">The sequence shown here is derived from an EMBL/GenBank/DDBJ whole genome shotgun (WGS) entry which is preliminary data.</text>
</comment>
<dbReference type="EMBL" id="JAANXD010000015">
    <property type="protein sequence ID" value="MBS1257209.1"/>
    <property type="molecule type" value="Genomic_DNA"/>
</dbReference>
<dbReference type="InterPro" id="IPR006158">
    <property type="entry name" value="Cobalamin-bd"/>
</dbReference>
<dbReference type="SFLD" id="SFLDG01123">
    <property type="entry name" value="methyltransferase_(Class_B)"/>
    <property type="match status" value="1"/>
</dbReference>
<feature type="domain" description="B12-binding" evidence="8">
    <location>
        <begin position="22"/>
        <end position="155"/>
    </location>
</feature>
<dbReference type="GO" id="GO:0046872">
    <property type="term" value="F:metal ion binding"/>
    <property type="evidence" value="ECO:0007669"/>
    <property type="project" value="UniProtKB-KW"/>
</dbReference>
<dbReference type="PROSITE" id="PS51918">
    <property type="entry name" value="RADICAL_SAM"/>
    <property type="match status" value="1"/>
</dbReference>
<dbReference type="Pfam" id="PF04055">
    <property type="entry name" value="Radical_SAM"/>
    <property type="match status" value="1"/>
</dbReference>
<dbReference type="SFLD" id="SFLDG01082">
    <property type="entry name" value="B12-binding_domain_containing"/>
    <property type="match status" value="1"/>
</dbReference>
<dbReference type="Pfam" id="PF02310">
    <property type="entry name" value="B12-binding"/>
    <property type="match status" value="1"/>
</dbReference>
<dbReference type="CDD" id="cd02068">
    <property type="entry name" value="radical_SAM_B12_BD"/>
    <property type="match status" value="1"/>
</dbReference>
<dbReference type="InterPro" id="IPR036724">
    <property type="entry name" value="Cobalamin-bd_sf"/>
</dbReference>
<dbReference type="SMART" id="SM00729">
    <property type="entry name" value="Elp3"/>
    <property type="match status" value="1"/>
</dbReference>
<dbReference type="GO" id="GO:0003824">
    <property type="term" value="F:catalytic activity"/>
    <property type="evidence" value="ECO:0007669"/>
    <property type="project" value="InterPro"/>
</dbReference>
<dbReference type="InterPro" id="IPR006638">
    <property type="entry name" value="Elp3/MiaA/NifB-like_rSAM"/>
</dbReference>
<keyword evidence="2" id="KW-0489">Methyltransferase</keyword>
<comment type="cofactor">
    <cofactor evidence="1">
        <name>[4Fe-4S] cluster</name>
        <dbReference type="ChEBI" id="CHEBI:49883"/>
    </cofactor>
</comment>
<evidence type="ECO:0000256" key="7">
    <source>
        <dbReference type="ARBA" id="ARBA00023014"/>
    </source>
</evidence>
<dbReference type="Gene3D" id="3.40.50.280">
    <property type="entry name" value="Cobalamin-binding domain"/>
    <property type="match status" value="1"/>
</dbReference>
<evidence type="ECO:0000256" key="5">
    <source>
        <dbReference type="ARBA" id="ARBA00022723"/>
    </source>
</evidence>
<dbReference type="PANTHER" id="PTHR43409:SF7">
    <property type="entry name" value="BLL1977 PROTEIN"/>
    <property type="match status" value="1"/>
</dbReference>
<evidence type="ECO:0000256" key="6">
    <source>
        <dbReference type="ARBA" id="ARBA00023004"/>
    </source>
</evidence>
<proteinExistence type="predicted"/>
<dbReference type="AlphaFoldDB" id="A0A941VYV2"/>
<evidence type="ECO:0000256" key="1">
    <source>
        <dbReference type="ARBA" id="ARBA00001966"/>
    </source>
</evidence>
<evidence type="ECO:0000313" key="11">
    <source>
        <dbReference type="Proteomes" id="UP000722750"/>
    </source>
</evidence>
<dbReference type="Proteomes" id="UP000722750">
    <property type="component" value="Unassembled WGS sequence"/>
</dbReference>
<dbReference type="InterPro" id="IPR007197">
    <property type="entry name" value="rSAM"/>
</dbReference>
<keyword evidence="7" id="KW-0411">Iron-sulfur</keyword>
<dbReference type="InterPro" id="IPR051198">
    <property type="entry name" value="BchE-like"/>
</dbReference>
<dbReference type="InterPro" id="IPR058240">
    <property type="entry name" value="rSAM_sf"/>
</dbReference>
<name>A0A941VYV2_9BACT</name>
<dbReference type="GO" id="GO:0031419">
    <property type="term" value="F:cobalamin binding"/>
    <property type="evidence" value="ECO:0007669"/>
    <property type="project" value="InterPro"/>
</dbReference>
<evidence type="ECO:0000259" key="8">
    <source>
        <dbReference type="PROSITE" id="PS51332"/>
    </source>
</evidence>
<keyword evidence="6" id="KW-0408">Iron</keyword>
<gene>
    <name evidence="10" type="ORF">MAG551_00245</name>
</gene>
<keyword evidence="3" id="KW-0808">Transferase</keyword>
<accession>A0A941VYV2</accession>
<evidence type="ECO:0000256" key="4">
    <source>
        <dbReference type="ARBA" id="ARBA00022691"/>
    </source>
</evidence>
<evidence type="ECO:0000256" key="2">
    <source>
        <dbReference type="ARBA" id="ARBA00022603"/>
    </source>
</evidence>
<evidence type="ECO:0000313" key="10">
    <source>
        <dbReference type="EMBL" id="MBS1257209.1"/>
    </source>
</evidence>
<dbReference type="SUPFAM" id="SSF102114">
    <property type="entry name" value="Radical SAM enzymes"/>
    <property type="match status" value="1"/>
</dbReference>
<reference evidence="10" key="1">
    <citation type="journal article" date="2021" name="ISME J.">
        <title>Fine-scale metabolic discontinuity in a stratified prokaryote microbiome of a Red Sea deep halocline.</title>
        <authorList>
            <person name="Michoud G."/>
            <person name="Ngugi D.K."/>
            <person name="Barozzi A."/>
            <person name="Merlino G."/>
            <person name="Calleja M.L."/>
            <person name="Delgado-Huertas A."/>
            <person name="Moran X.A.G."/>
            <person name="Daffonchio D."/>
        </authorList>
    </citation>
    <scope>NUCLEOTIDE SEQUENCE</scope>
    <source>
        <strain evidence="10">SuakinDeep_MAG55_1</strain>
    </source>
</reference>
<keyword evidence="5" id="KW-0479">Metal-binding</keyword>
<dbReference type="CDD" id="cd01335">
    <property type="entry name" value="Radical_SAM"/>
    <property type="match status" value="1"/>
</dbReference>
<dbReference type="PROSITE" id="PS51332">
    <property type="entry name" value="B12_BINDING"/>
    <property type="match status" value="1"/>
</dbReference>